<evidence type="ECO:0000256" key="6">
    <source>
        <dbReference type="ARBA" id="ARBA00023242"/>
    </source>
</evidence>
<dbReference type="InterPro" id="IPR036397">
    <property type="entry name" value="RNaseH_sf"/>
</dbReference>
<keyword evidence="4" id="KW-0378">Hydrolase</keyword>
<gene>
    <name evidence="9" type="primary">ABSGL_02149.1 scaffold 2596</name>
</gene>
<feature type="region of interest" description="Disordered" evidence="7">
    <location>
        <begin position="392"/>
        <end position="416"/>
    </location>
</feature>
<dbReference type="STRING" id="4829.A0A163J2B0"/>
<dbReference type="GO" id="GO:0004527">
    <property type="term" value="F:exonuclease activity"/>
    <property type="evidence" value="ECO:0007669"/>
    <property type="project" value="UniProtKB-KW"/>
</dbReference>
<evidence type="ECO:0000313" key="10">
    <source>
        <dbReference type="Proteomes" id="UP000078561"/>
    </source>
</evidence>
<feature type="compositionally biased region" description="Basic and acidic residues" evidence="7">
    <location>
        <begin position="392"/>
        <end position="404"/>
    </location>
</feature>
<keyword evidence="6" id="KW-0539">Nucleus</keyword>
<dbReference type="SUPFAM" id="SSF53098">
    <property type="entry name" value="Ribonuclease H-like"/>
    <property type="match status" value="1"/>
</dbReference>
<organism evidence="9">
    <name type="scientific">Absidia glauca</name>
    <name type="common">Pin mould</name>
    <dbReference type="NCBI Taxonomy" id="4829"/>
    <lineage>
        <taxon>Eukaryota</taxon>
        <taxon>Fungi</taxon>
        <taxon>Fungi incertae sedis</taxon>
        <taxon>Mucoromycota</taxon>
        <taxon>Mucoromycotina</taxon>
        <taxon>Mucoromycetes</taxon>
        <taxon>Mucorales</taxon>
        <taxon>Cunninghamellaceae</taxon>
        <taxon>Absidia</taxon>
    </lineage>
</organism>
<evidence type="ECO:0000256" key="5">
    <source>
        <dbReference type="ARBA" id="ARBA00022839"/>
    </source>
</evidence>
<dbReference type="SMART" id="SM00479">
    <property type="entry name" value="EXOIII"/>
    <property type="match status" value="1"/>
</dbReference>
<keyword evidence="5" id="KW-0269">Exonuclease</keyword>
<keyword evidence="10" id="KW-1185">Reference proteome</keyword>
<dbReference type="FunCoup" id="A0A163J2B0">
    <property type="interactions" value="424"/>
</dbReference>
<dbReference type="PANTHER" id="PTHR12801">
    <property type="entry name" value="RNA EXONUCLEASE REXO1 / RECO3 FAMILY MEMBER-RELATED"/>
    <property type="match status" value="1"/>
</dbReference>
<dbReference type="GO" id="GO:0005634">
    <property type="term" value="C:nucleus"/>
    <property type="evidence" value="ECO:0007669"/>
    <property type="project" value="UniProtKB-SubCell"/>
</dbReference>
<dbReference type="OMA" id="IPMEERW"/>
<dbReference type="AlphaFoldDB" id="A0A163J2B0"/>
<evidence type="ECO:0000256" key="3">
    <source>
        <dbReference type="ARBA" id="ARBA00022722"/>
    </source>
</evidence>
<dbReference type="InParanoid" id="A0A163J2B0"/>
<comment type="similarity">
    <text evidence="2">Belongs to the REXO1/REXO3 family.</text>
</comment>
<dbReference type="PANTHER" id="PTHR12801:SF115">
    <property type="entry name" value="FI18136P1-RELATED"/>
    <property type="match status" value="1"/>
</dbReference>
<evidence type="ECO:0000256" key="1">
    <source>
        <dbReference type="ARBA" id="ARBA00004123"/>
    </source>
</evidence>
<dbReference type="GO" id="GO:0003676">
    <property type="term" value="F:nucleic acid binding"/>
    <property type="evidence" value="ECO:0007669"/>
    <property type="project" value="InterPro"/>
</dbReference>
<evidence type="ECO:0000256" key="2">
    <source>
        <dbReference type="ARBA" id="ARBA00006357"/>
    </source>
</evidence>
<evidence type="ECO:0000256" key="4">
    <source>
        <dbReference type="ARBA" id="ARBA00022801"/>
    </source>
</evidence>
<evidence type="ECO:0000256" key="7">
    <source>
        <dbReference type="SAM" id="MobiDB-lite"/>
    </source>
</evidence>
<dbReference type="InterPro" id="IPR013520">
    <property type="entry name" value="Ribonucl_H"/>
</dbReference>
<evidence type="ECO:0000259" key="8">
    <source>
        <dbReference type="SMART" id="SM00479"/>
    </source>
</evidence>
<dbReference type="InterPro" id="IPR012337">
    <property type="entry name" value="RNaseH-like_sf"/>
</dbReference>
<evidence type="ECO:0000313" key="9">
    <source>
        <dbReference type="EMBL" id="SAL96733.1"/>
    </source>
</evidence>
<feature type="domain" description="Exonuclease" evidence="8">
    <location>
        <begin position="270"/>
        <end position="436"/>
    </location>
</feature>
<protein>
    <recommendedName>
        <fullName evidence="8">Exonuclease domain-containing protein</fullName>
    </recommendedName>
</protein>
<feature type="region of interest" description="Disordered" evidence="7">
    <location>
        <begin position="1"/>
        <end position="36"/>
    </location>
</feature>
<name>A0A163J2B0_ABSGL</name>
<dbReference type="CDD" id="cd06145">
    <property type="entry name" value="REX1_like"/>
    <property type="match status" value="1"/>
</dbReference>
<dbReference type="Gene3D" id="3.30.420.10">
    <property type="entry name" value="Ribonuclease H-like superfamily/Ribonuclease H"/>
    <property type="match status" value="1"/>
</dbReference>
<dbReference type="EMBL" id="LT551165">
    <property type="protein sequence ID" value="SAL96733.1"/>
    <property type="molecule type" value="Genomic_DNA"/>
</dbReference>
<accession>A0A163J2B0</accession>
<reference evidence="9" key="1">
    <citation type="submission" date="2016-04" db="EMBL/GenBank/DDBJ databases">
        <authorList>
            <person name="Evans L.H."/>
            <person name="Alamgir A."/>
            <person name="Owens N."/>
            <person name="Weber N.D."/>
            <person name="Virtaneva K."/>
            <person name="Barbian K."/>
            <person name="Babar A."/>
            <person name="Rosenke K."/>
        </authorList>
    </citation>
    <scope>NUCLEOTIDE SEQUENCE [LARGE SCALE GENOMIC DNA]</scope>
    <source>
        <strain evidence="9">CBS 101.48</strain>
    </source>
</reference>
<sequence>MAHSPQSPKRSPPPMDGTSDQAKKFKADVPSAMTNNNEVSDETTALVAALPKKDRKKYHKAVALGQTFNIVDGKLTLQPKICIKPRNDQVSFSDIRGVVFASLLPDTKLPNWVDVYERNKLKKVVVVDIPALDPSSFDINGDYHTLSKLDSPGVYDQLMEKHGDFFKHLGVPGSPDEIFAKVGTGLCDKREGLLDRFSHFIQCKLTKGQVKKLRLEHTDLKDREALAEELMLTPQELMDDNFPMHSLLQDGSPLPDGWVETTAANGLKKKLVAIDCEMLLYVLALDHKVLLNEFVMPALPITDYVTAYSGVDAASLEGVTTTVEDIQQRLLELIDGDTILVGHGLVNDLKMVKVRHPYIIDTSVIYHHDNGPPYRASLRSLSLRYLKRHIQETNKNDSSVDQKTEAAQQTPKGHDPCEDAIASMELVQLKMEKGPKFGLHSDYLTETMVERLKQSNKTGVIIDVRPKLKSLIARKLKNHPNFYPMESNAQAVETAIQQHAVNDMVLVKLDHEGLDDTADSEDILQLTKGLYDRLEPNTVMILLTGHYNTEELDRLRKKWYTYKSDLRLRSLEEIPDAERWTEDNEQKLNTHLELAKRYYVIPCIKFE</sequence>
<dbReference type="InterPro" id="IPR047021">
    <property type="entry name" value="REXO1/3/4-like"/>
</dbReference>
<dbReference type="OrthoDB" id="206335at2759"/>
<proteinExistence type="inferred from homology"/>
<comment type="subcellular location">
    <subcellularLocation>
        <location evidence="1">Nucleus</location>
    </subcellularLocation>
</comment>
<dbReference type="InterPro" id="IPR034922">
    <property type="entry name" value="REX1-like_exo"/>
</dbReference>
<dbReference type="Proteomes" id="UP000078561">
    <property type="component" value="Unassembled WGS sequence"/>
</dbReference>
<keyword evidence="3" id="KW-0540">Nuclease</keyword>